<reference evidence="1" key="1">
    <citation type="journal article" date="2015" name="Nature">
        <title>Complex archaea that bridge the gap between prokaryotes and eukaryotes.</title>
        <authorList>
            <person name="Spang A."/>
            <person name="Saw J.H."/>
            <person name="Jorgensen S.L."/>
            <person name="Zaremba-Niedzwiedzka K."/>
            <person name="Martijn J."/>
            <person name="Lind A.E."/>
            <person name="van Eijk R."/>
            <person name="Schleper C."/>
            <person name="Guy L."/>
            <person name="Ettema T.J."/>
        </authorList>
    </citation>
    <scope>NUCLEOTIDE SEQUENCE</scope>
</reference>
<name>A0A0F9I6M6_9ZZZZ</name>
<proteinExistence type="predicted"/>
<accession>A0A0F9I6M6</accession>
<protein>
    <submittedName>
        <fullName evidence="1">Uncharacterized protein</fullName>
    </submittedName>
</protein>
<sequence>MDNVVYVVTFGALQEEDGRFYDEVAYVDIGQANGSALACMAEHPAETFREVHSKEPHIVRAWDGQRTTVWLEQLRVGAAPEGK</sequence>
<dbReference type="AlphaFoldDB" id="A0A0F9I6M6"/>
<dbReference type="EMBL" id="LAZR01013187">
    <property type="protein sequence ID" value="KKM23167.1"/>
    <property type="molecule type" value="Genomic_DNA"/>
</dbReference>
<organism evidence="1">
    <name type="scientific">marine sediment metagenome</name>
    <dbReference type="NCBI Taxonomy" id="412755"/>
    <lineage>
        <taxon>unclassified sequences</taxon>
        <taxon>metagenomes</taxon>
        <taxon>ecological metagenomes</taxon>
    </lineage>
</organism>
<comment type="caution">
    <text evidence="1">The sequence shown here is derived from an EMBL/GenBank/DDBJ whole genome shotgun (WGS) entry which is preliminary data.</text>
</comment>
<gene>
    <name evidence="1" type="ORF">LCGC14_1617980</name>
</gene>
<evidence type="ECO:0000313" key="1">
    <source>
        <dbReference type="EMBL" id="KKM23167.1"/>
    </source>
</evidence>